<dbReference type="InterPro" id="IPR014729">
    <property type="entry name" value="Rossmann-like_a/b/a_fold"/>
</dbReference>
<dbReference type="InterPro" id="IPR003848">
    <property type="entry name" value="DUF218"/>
</dbReference>
<dbReference type="PANTHER" id="PTHR30336:SF20">
    <property type="entry name" value="DUF218 DOMAIN-CONTAINING PROTEIN"/>
    <property type="match status" value="1"/>
</dbReference>
<accession>A0A7K1SAP3</accession>
<gene>
    <name evidence="2" type="ORF">GO755_12745</name>
</gene>
<dbReference type="GO" id="GO:0005886">
    <property type="term" value="C:plasma membrane"/>
    <property type="evidence" value="ECO:0007669"/>
    <property type="project" value="TreeGrafter"/>
</dbReference>
<dbReference type="RefSeq" id="WP_157585276.1">
    <property type="nucleotide sequence ID" value="NZ_WPIN01000004.1"/>
</dbReference>
<protein>
    <submittedName>
        <fullName evidence="2">YdcF family protein</fullName>
    </submittedName>
</protein>
<sequence>MTDHIRQQALTLWEYHHLNHSLTKADAILVLCSHDLRVAQRGAELFLEGWAPLLIFSGGLGVITRHMWSEPEAELFARIALDMGVPAQQILIENQSSNTGENVLFTKQLLEQHQLEIERFIVVQKPYMERRSFATFKKVWPGKDVLVTSPQDSFDTYLSQYTNPALTPDDVISIMVGDLQRIQLYPEKGFQIPQPIPTEVWAAYEALIQAGYDRHLATS</sequence>
<feature type="domain" description="DUF218" evidence="1">
    <location>
        <begin position="26"/>
        <end position="144"/>
    </location>
</feature>
<dbReference type="PANTHER" id="PTHR30336">
    <property type="entry name" value="INNER MEMBRANE PROTEIN, PROBABLE PERMEASE"/>
    <property type="match status" value="1"/>
</dbReference>
<reference evidence="2 3" key="1">
    <citation type="submission" date="2019-12" db="EMBL/GenBank/DDBJ databases">
        <title>Spirosoma sp. HMF4905 genome sequencing and assembly.</title>
        <authorList>
            <person name="Kang H."/>
            <person name="Cha I."/>
            <person name="Kim H."/>
            <person name="Joh K."/>
        </authorList>
    </citation>
    <scope>NUCLEOTIDE SEQUENCE [LARGE SCALE GENOMIC DNA]</scope>
    <source>
        <strain evidence="2 3">HMF4905</strain>
    </source>
</reference>
<dbReference type="CDD" id="cd06259">
    <property type="entry name" value="YdcF-like"/>
    <property type="match status" value="1"/>
</dbReference>
<evidence type="ECO:0000259" key="1">
    <source>
        <dbReference type="Pfam" id="PF02698"/>
    </source>
</evidence>
<keyword evidence="3" id="KW-1185">Reference proteome</keyword>
<comment type="caution">
    <text evidence="2">The sequence shown here is derived from an EMBL/GenBank/DDBJ whole genome shotgun (WGS) entry which is preliminary data.</text>
</comment>
<evidence type="ECO:0000313" key="3">
    <source>
        <dbReference type="Proteomes" id="UP000436006"/>
    </source>
</evidence>
<dbReference type="Proteomes" id="UP000436006">
    <property type="component" value="Unassembled WGS sequence"/>
</dbReference>
<name>A0A7K1SAP3_9BACT</name>
<dbReference type="EMBL" id="WPIN01000004">
    <property type="protein sequence ID" value="MVM30902.1"/>
    <property type="molecule type" value="Genomic_DNA"/>
</dbReference>
<proteinExistence type="predicted"/>
<dbReference type="Gene3D" id="3.40.50.620">
    <property type="entry name" value="HUPs"/>
    <property type="match status" value="1"/>
</dbReference>
<dbReference type="InterPro" id="IPR051599">
    <property type="entry name" value="Cell_Envelope_Assoc"/>
</dbReference>
<evidence type="ECO:0000313" key="2">
    <source>
        <dbReference type="EMBL" id="MVM30902.1"/>
    </source>
</evidence>
<dbReference type="Pfam" id="PF02698">
    <property type="entry name" value="DUF218"/>
    <property type="match status" value="1"/>
</dbReference>
<organism evidence="2 3">
    <name type="scientific">Spirosoma arboris</name>
    <dbReference type="NCBI Taxonomy" id="2682092"/>
    <lineage>
        <taxon>Bacteria</taxon>
        <taxon>Pseudomonadati</taxon>
        <taxon>Bacteroidota</taxon>
        <taxon>Cytophagia</taxon>
        <taxon>Cytophagales</taxon>
        <taxon>Cytophagaceae</taxon>
        <taxon>Spirosoma</taxon>
    </lineage>
</organism>
<dbReference type="AlphaFoldDB" id="A0A7K1SAP3"/>